<evidence type="ECO:0000313" key="2">
    <source>
        <dbReference type="Proteomes" id="UP001150581"/>
    </source>
</evidence>
<gene>
    <name evidence="1" type="ORF">LPJ66_005608</name>
</gene>
<organism evidence="1 2">
    <name type="scientific">Kickxella alabastrina</name>
    <dbReference type="NCBI Taxonomy" id="61397"/>
    <lineage>
        <taxon>Eukaryota</taxon>
        <taxon>Fungi</taxon>
        <taxon>Fungi incertae sedis</taxon>
        <taxon>Zoopagomycota</taxon>
        <taxon>Kickxellomycotina</taxon>
        <taxon>Kickxellomycetes</taxon>
        <taxon>Kickxellales</taxon>
        <taxon>Kickxellaceae</taxon>
        <taxon>Kickxella</taxon>
    </lineage>
</organism>
<dbReference type="Proteomes" id="UP001150581">
    <property type="component" value="Unassembled WGS sequence"/>
</dbReference>
<name>A0ACC1IEB2_9FUNG</name>
<accession>A0ACC1IEB2</accession>
<evidence type="ECO:0000313" key="1">
    <source>
        <dbReference type="EMBL" id="KAJ1893686.1"/>
    </source>
</evidence>
<sequence>MDTETAQENKSPIGGRFIALLRRTQTGILFSDPLFVAHSELLPELPEGLQYIVIHPSATAGMSDSASGAQGKPYTLEAFLPKGNSSFKVKQTLKQQRPLVLPMDEDYGYFSSFLPTRDSLQSSLRASEYGVLRREDLFLAETANAIDGSNQHTSADAAVSMADIDSALEYASTFLDNSTDQHTISPELLSDLGLTPADVGLDSHLPSENSNNSNMQDETAESILSANDRLLAQLLDMQDKRAASGDFGLITDAERDVAKQLQINLARVAGAHAPAALRPSVDAIHSAAKLLLAKSQGSYAGTLPPQKRYAFVTNSAANASLPPAATMAPMQSAPPPPPQPSSSLQQQQQQQQKQSLGVAF</sequence>
<reference evidence="1" key="1">
    <citation type="submission" date="2022-07" db="EMBL/GenBank/DDBJ databases">
        <title>Phylogenomic reconstructions and comparative analyses of Kickxellomycotina fungi.</title>
        <authorList>
            <person name="Reynolds N.K."/>
            <person name="Stajich J.E."/>
            <person name="Barry K."/>
            <person name="Grigoriev I.V."/>
            <person name="Crous P."/>
            <person name="Smith M.E."/>
        </authorList>
    </citation>
    <scope>NUCLEOTIDE SEQUENCE</scope>
    <source>
        <strain evidence="1">Benny 63K</strain>
    </source>
</reference>
<proteinExistence type="predicted"/>
<dbReference type="EMBL" id="JANBPG010000800">
    <property type="protein sequence ID" value="KAJ1893686.1"/>
    <property type="molecule type" value="Genomic_DNA"/>
</dbReference>
<protein>
    <submittedName>
        <fullName evidence="1">Uncharacterized protein</fullName>
    </submittedName>
</protein>
<keyword evidence="2" id="KW-1185">Reference proteome</keyword>
<comment type="caution">
    <text evidence="1">The sequence shown here is derived from an EMBL/GenBank/DDBJ whole genome shotgun (WGS) entry which is preliminary data.</text>
</comment>